<accession>A0A518CVX1</accession>
<proteinExistence type="predicted"/>
<dbReference type="InterPro" id="IPR055729">
    <property type="entry name" value="DUF7305"/>
</dbReference>
<sequence>MQTSTRKHLALPPTARAGAGRERGSSLALALLLVSGAAMLSVLTLQRGLAQWKNQSASSAQKMAFYYAEAGIAEAVDDLRAGGSGNVGTREIPALFGNGAVWVECLEDANGVQHLTSTGLHGGTAYRLCQSLERPRLPLGEFGFFGSHEVELGESVQVSQLDVPFDEGGVVDDVEDVVEDVLGGVLGGGRQRIALPTPLPVQEASPTLIGSNGEIHLGLGALIQGGALPGPGALVDLILGAVVEGSMLPEERHRELPEISMPMSTTTATLAMAARQQLTLASGTHEYESIDLAGRAVLTITGPASVYVENLRVPALGKLVLDTTNGPVHVYVGDTLSVAANSAIENTSGEASDVLFLVDGRGVRDRDGDGAEDVEQPVEWGTTQPFAGVLYAPFSQVTLPAGSAITGGIAALGLSVGDDSTLVFDPRIEDIELRAKSYRFVSWRVLQIPAPERALIAQDLVRTARERGDTPQPVAASRIAAASTFRFSNSDGEEFTYRGASLAAITGEVVDAVLPVVARTPDVPEFAKYEEDADDRGTSDEVMFKRAYNQMLESMSSGTGNRDRWATALETGDIPAATWDSIWTNSILVEPFISALKEPRVRAELQANITSSWLPPKSRRLINRAIDLYP</sequence>
<evidence type="ECO:0000259" key="1">
    <source>
        <dbReference type="Pfam" id="PF23981"/>
    </source>
</evidence>
<gene>
    <name evidence="2" type="ORF">Pla163_04680</name>
</gene>
<evidence type="ECO:0000313" key="3">
    <source>
        <dbReference type="Proteomes" id="UP000319342"/>
    </source>
</evidence>
<dbReference type="Pfam" id="PF23981">
    <property type="entry name" value="DUF7305"/>
    <property type="match status" value="1"/>
</dbReference>
<protein>
    <recommendedName>
        <fullName evidence="1">DUF7305 domain-containing protein</fullName>
    </recommendedName>
</protein>
<organism evidence="2 3">
    <name type="scientific">Rohdeia mirabilis</name>
    <dbReference type="NCBI Taxonomy" id="2528008"/>
    <lineage>
        <taxon>Bacteria</taxon>
        <taxon>Pseudomonadati</taxon>
        <taxon>Planctomycetota</taxon>
        <taxon>Planctomycetia</taxon>
        <taxon>Planctomycetia incertae sedis</taxon>
        <taxon>Rohdeia</taxon>
    </lineage>
</organism>
<dbReference type="RefSeq" id="WP_145182931.1">
    <property type="nucleotide sequence ID" value="NZ_CP036290.1"/>
</dbReference>
<evidence type="ECO:0000313" key="2">
    <source>
        <dbReference type="EMBL" id="QDU83369.1"/>
    </source>
</evidence>
<reference evidence="2 3" key="1">
    <citation type="submission" date="2019-02" db="EMBL/GenBank/DDBJ databases">
        <title>Deep-cultivation of Planctomycetes and their phenomic and genomic characterization uncovers novel biology.</title>
        <authorList>
            <person name="Wiegand S."/>
            <person name="Jogler M."/>
            <person name="Boedeker C."/>
            <person name="Pinto D."/>
            <person name="Vollmers J."/>
            <person name="Rivas-Marin E."/>
            <person name="Kohn T."/>
            <person name="Peeters S.H."/>
            <person name="Heuer A."/>
            <person name="Rast P."/>
            <person name="Oberbeckmann S."/>
            <person name="Bunk B."/>
            <person name="Jeske O."/>
            <person name="Meyerdierks A."/>
            <person name="Storesund J.E."/>
            <person name="Kallscheuer N."/>
            <person name="Luecker S."/>
            <person name="Lage O.M."/>
            <person name="Pohl T."/>
            <person name="Merkel B.J."/>
            <person name="Hornburger P."/>
            <person name="Mueller R.-W."/>
            <person name="Bruemmer F."/>
            <person name="Labrenz M."/>
            <person name="Spormann A.M."/>
            <person name="Op den Camp H."/>
            <person name="Overmann J."/>
            <person name="Amann R."/>
            <person name="Jetten M.S.M."/>
            <person name="Mascher T."/>
            <person name="Medema M.H."/>
            <person name="Devos D.P."/>
            <person name="Kaster A.-K."/>
            <person name="Ovreas L."/>
            <person name="Rohde M."/>
            <person name="Galperin M.Y."/>
            <person name="Jogler C."/>
        </authorList>
    </citation>
    <scope>NUCLEOTIDE SEQUENCE [LARGE SCALE GENOMIC DNA]</scope>
    <source>
        <strain evidence="2 3">Pla163</strain>
    </source>
</reference>
<feature type="domain" description="DUF7305" evidence="1">
    <location>
        <begin position="274"/>
        <end position="430"/>
    </location>
</feature>
<dbReference type="AlphaFoldDB" id="A0A518CVX1"/>
<name>A0A518CVX1_9BACT</name>
<dbReference type="EMBL" id="CP036290">
    <property type="protein sequence ID" value="QDU83369.1"/>
    <property type="molecule type" value="Genomic_DNA"/>
</dbReference>
<keyword evidence="3" id="KW-1185">Reference proteome</keyword>
<dbReference type="Proteomes" id="UP000319342">
    <property type="component" value="Chromosome"/>
</dbReference>